<dbReference type="Proteomes" id="UP000276864">
    <property type="component" value="Unassembled WGS sequence"/>
</dbReference>
<organism evidence="1 2">
    <name type="scientific">Hortaea werneckii</name>
    <name type="common">Black yeast</name>
    <name type="synonym">Cladosporium werneckii</name>
    <dbReference type="NCBI Taxonomy" id="91943"/>
    <lineage>
        <taxon>Eukaryota</taxon>
        <taxon>Fungi</taxon>
        <taxon>Dikarya</taxon>
        <taxon>Ascomycota</taxon>
        <taxon>Pezizomycotina</taxon>
        <taxon>Dothideomycetes</taxon>
        <taxon>Dothideomycetidae</taxon>
        <taxon>Mycosphaerellales</taxon>
        <taxon>Teratosphaeriaceae</taxon>
        <taxon>Hortaea</taxon>
    </lineage>
</organism>
<dbReference type="AlphaFoldDB" id="A0A3M6XUP2"/>
<reference evidence="1 2" key="1">
    <citation type="journal article" date="2018" name="BMC Genomics">
        <title>Genomic evidence for intraspecific hybridization in a clonal and extremely halotolerant yeast.</title>
        <authorList>
            <person name="Gostincar C."/>
            <person name="Stajich J.E."/>
            <person name="Zupancic J."/>
            <person name="Zalar P."/>
            <person name="Gunde-Cimerman N."/>
        </authorList>
    </citation>
    <scope>NUCLEOTIDE SEQUENCE [LARGE SCALE GENOMIC DNA]</scope>
    <source>
        <strain evidence="1 2">EXF-6651</strain>
    </source>
</reference>
<name>A0A3M6XUP2_HORWE</name>
<evidence type="ECO:0000313" key="1">
    <source>
        <dbReference type="EMBL" id="RMX94519.1"/>
    </source>
</evidence>
<dbReference type="EMBL" id="QWIM01004266">
    <property type="protein sequence ID" value="RMX94519.1"/>
    <property type="molecule type" value="Genomic_DNA"/>
</dbReference>
<protein>
    <submittedName>
        <fullName evidence="1">Uncharacterized protein</fullName>
    </submittedName>
</protein>
<gene>
    <name evidence="1" type="ORF">D0866_16591</name>
</gene>
<evidence type="ECO:0000313" key="2">
    <source>
        <dbReference type="Proteomes" id="UP000276864"/>
    </source>
</evidence>
<sequence>MLYVISGRLAEHMRALDTVEAEGVLVKDGALGLSIQMRPGTHELTTRPAATTRSRSSACKIPARDHMAGAAMVVLGK</sequence>
<accession>A0A3M6XUP2</accession>
<proteinExistence type="predicted"/>
<comment type="caution">
    <text evidence="1">The sequence shown here is derived from an EMBL/GenBank/DDBJ whole genome shotgun (WGS) entry which is preliminary data.</text>
</comment>